<evidence type="ECO:0000313" key="2">
    <source>
        <dbReference type="Proteomes" id="UP001153365"/>
    </source>
</evidence>
<reference evidence="1" key="1">
    <citation type="submission" date="2022-06" db="EMBL/GenBank/DDBJ databases">
        <authorList>
            <consortium name="SYNGENTA / RWTH Aachen University"/>
        </authorList>
    </citation>
    <scope>NUCLEOTIDE SEQUENCE</scope>
</reference>
<dbReference type="Proteomes" id="UP001153365">
    <property type="component" value="Unassembled WGS sequence"/>
</dbReference>
<dbReference type="EMBL" id="CALTRL010001968">
    <property type="protein sequence ID" value="CAH7674292.1"/>
    <property type="molecule type" value="Genomic_DNA"/>
</dbReference>
<organism evidence="1 2">
    <name type="scientific">Phakopsora pachyrhizi</name>
    <name type="common">Asian soybean rust disease fungus</name>
    <dbReference type="NCBI Taxonomy" id="170000"/>
    <lineage>
        <taxon>Eukaryota</taxon>
        <taxon>Fungi</taxon>
        <taxon>Dikarya</taxon>
        <taxon>Basidiomycota</taxon>
        <taxon>Pucciniomycotina</taxon>
        <taxon>Pucciniomycetes</taxon>
        <taxon>Pucciniales</taxon>
        <taxon>Phakopsoraceae</taxon>
        <taxon>Phakopsora</taxon>
    </lineage>
</organism>
<accession>A0AAV0AW26</accession>
<protein>
    <submittedName>
        <fullName evidence="1">Uncharacterized protein</fullName>
    </submittedName>
</protein>
<dbReference type="AlphaFoldDB" id="A0AAV0AW26"/>
<proteinExistence type="predicted"/>
<sequence length="142" mass="15956">MSRIGRLIRTVELHDEAQIRRNINLYQSISTSTTSTRQEAIDLNSASPNTPTKQLILRKEGEGEGEGKDGIYDQSRPDSCLRLALFNHQPIDNQNLSPWSILKVLIDQLKGITRVGSEGDIDQVSQLVTESGYQRFGTQEEE</sequence>
<gene>
    <name evidence="1" type="ORF">PPACK8108_LOCUS9203</name>
</gene>
<name>A0AAV0AW26_PHAPC</name>
<comment type="caution">
    <text evidence="1">The sequence shown here is derived from an EMBL/GenBank/DDBJ whole genome shotgun (WGS) entry which is preliminary data.</text>
</comment>
<keyword evidence="2" id="KW-1185">Reference proteome</keyword>
<evidence type="ECO:0000313" key="1">
    <source>
        <dbReference type="EMBL" id="CAH7674292.1"/>
    </source>
</evidence>